<proteinExistence type="predicted"/>
<protein>
    <submittedName>
        <fullName evidence="2">Aerotaxis receptor</fullName>
    </submittedName>
</protein>
<name>A0ABY7UI20_9CORY</name>
<dbReference type="SUPFAM" id="SSF55785">
    <property type="entry name" value="PYP-like sensor domain (PAS domain)"/>
    <property type="match status" value="1"/>
</dbReference>
<evidence type="ECO:0000313" key="2">
    <source>
        <dbReference type="EMBL" id="WCZ38097.1"/>
    </source>
</evidence>
<keyword evidence="3" id="KW-1185">Reference proteome</keyword>
<dbReference type="Pfam" id="PF00989">
    <property type="entry name" value="PAS"/>
    <property type="match status" value="1"/>
</dbReference>
<sequence length="434" mass="47562">MSSRVTILRDAPEGPSHEVEVNDIFFSVTDEKGVMTHVNDVFIRYAQYGADEMIGKPHNLIRNEEMPGGVFKLMWDTIEAGRPFAGYVRNKAKSGSAYDVLATVTPLPNGGYLSVRTRPMTDRFEAAGAVYQEANLVEHEAQANGVGRRERAIAGAEKMAELLPDYEAFIRDSLPAEVQALEDAGFTLPEGSGPIYDAAVALYRDLDSFMSVQTEIKEAADELRKASATLVEENAVTNNVKAEMENVVTEGASRTLLLAPLQVWATMRGIIDENAQSLAEVAEELYAKTANARMAIALARLHTAQTTQFATEQNSGADTAVSMQLLVDALEADVREMDDAVFLHSSFRRRVELKVNSISELTKIPLEMIRRWSQNTNDATMGPEVLPLVEQVNKAMEAADASISQLQHSAEKLAQAPSTDDVRAALDRLAETVR</sequence>
<dbReference type="Proteomes" id="UP001218071">
    <property type="component" value="Chromosome"/>
</dbReference>
<dbReference type="InterPro" id="IPR035965">
    <property type="entry name" value="PAS-like_dom_sf"/>
</dbReference>
<dbReference type="NCBIfam" id="TIGR00229">
    <property type="entry name" value="sensory_box"/>
    <property type="match status" value="1"/>
</dbReference>
<evidence type="ECO:0000259" key="1">
    <source>
        <dbReference type="Pfam" id="PF00989"/>
    </source>
</evidence>
<evidence type="ECO:0000313" key="3">
    <source>
        <dbReference type="Proteomes" id="UP001218071"/>
    </source>
</evidence>
<organism evidence="2 3">
    <name type="scientific">Corynebacterium jeddahense</name>
    <dbReference type="NCBI Taxonomy" id="1414719"/>
    <lineage>
        <taxon>Bacteria</taxon>
        <taxon>Bacillati</taxon>
        <taxon>Actinomycetota</taxon>
        <taxon>Actinomycetes</taxon>
        <taxon>Mycobacteriales</taxon>
        <taxon>Corynebacteriaceae</taxon>
        <taxon>Corynebacterium</taxon>
    </lineage>
</organism>
<reference evidence="2 3" key="1">
    <citation type="submission" date="2020-10" db="EMBL/GenBank/DDBJ databases">
        <title>Complete genome sequence of Corynebacterium jeddahense DSM 45997, type strain of Corynebacterium jeddahense.</title>
        <authorList>
            <person name="Busche T."/>
            <person name="Kalinowski J."/>
            <person name="Ruckert C."/>
        </authorList>
    </citation>
    <scope>NUCLEOTIDE SEQUENCE [LARGE SCALE GENOMIC DNA]</scope>
    <source>
        <strain evidence="2 3">DSM 45997</strain>
    </source>
</reference>
<accession>A0ABY7UI20</accession>
<dbReference type="InterPro" id="IPR013767">
    <property type="entry name" value="PAS_fold"/>
</dbReference>
<dbReference type="RefSeq" id="WP_081764505.1">
    <property type="nucleotide sequence ID" value="NZ_CBYN010000033.1"/>
</dbReference>
<dbReference type="InterPro" id="IPR000014">
    <property type="entry name" value="PAS"/>
</dbReference>
<dbReference type="Gene3D" id="3.30.450.20">
    <property type="entry name" value="PAS domain"/>
    <property type="match status" value="1"/>
</dbReference>
<keyword evidence="2" id="KW-0675">Receptor</keyword>
<gene>
    <name evidence="2" type="primary">aer</name>
    <name evidence="2" type="ORF">CJEDD_02370</name>
</gene>
<feature type="domain" description="PAS fold" evidence="1">
    <location>
        <begin position="24"/>
        <end position="111"/>
    </location>
</feature>
<dbReference type="EMBL" id="CP063194">
    <property type="protein sequence ID" value="WCZ38097.1"/>
    <property type="molecule type" value="Genomic_DNA"/>
</dbReference>
<dbReference type="CDD" id="cd00130">
    <property type="entry name" value="PAS"/>
    <property type="match status" value="1"/>
</dbReference>